<dbReference type="HOGENOM" id="CLU_1967856_0_0_9"/>
<dbReference type="Proteomes" id="UP000001286">
    <property type="component" value="Chromosome"/>
</dbReference>
<proteinExistence type="predicted"/>
<dbReference type="KEGG" id="liv:LIV_0422"/>
<dbReference type="EMBL" id="FR687253">
    <property type="protein sequence ID" value="CBW84899.1"/>
    <property type="molecule type" value="Genomic_DNA"/>
</dbReference>
<dbReference type="OrthoDB" id="5149150at2"/>
<name>G2ZB95_LISIP</name>
<feature type="signal peptide" evidence="1">
    <location>
        <begin position="1"/>
        <end position="25"/>
    </location>
</feature>
<organism evidence="2 3">
    <name type="scientific">Listeria ivanovii (strain ATCC BAA-678 / PAM 55)</name>
    <dbReference type="NCBI Taxonomy" id="881621"/>
    <lineage>
        <taxon>Bacteria</taxon>
        <taxon>Bacillati</taxon>
        <taxon>Bacillota</taxon>
        <taxon>Bacilli</taxon>
        <taxon>Bacillales</taxon>
        <taxon>Listeriaceae</taxon>
        <taxon>Listeria</taxon>
    </lineage>
</organism>
<dbReference type="GeneID" id="57075422"/>
<sequence>MKKKLLIISGVLIMVLFASVSYVQAGSTYANYSTTVGKFNGNGYTAYQTKKVAGQKANVKSTKTGGYKLNVRTNSAGSNGTWSADFTNSKNIDLSNGHNKGTKTRLHFSNKITTTRDVQASGSWRSN</sequence>
<protein>
    <submittedName>
        <fullName evidence="2">Uncharacterized protein</fullName>
    </submittedName>
</protein>
<keyword evidence="1" id="KW-0732">Signal</keyword>
<feature type="chain" id="PRO_5003441539" evidence="1">
    <location>
        <begin position="26"/>
        <end position="127"/>
    </location>
</feature>
<dbReference type="eggNOG" id="ENOG50338YJ">
    <property type="taxonomic scope" value="Bacteria"/>
</dbReference>
<accession>G2ZB95</accession>
<dbReference type="RefSeq" id="WP_014091938.1">
    <property type="nucleotide sequence ID" value="NC_016011.1"/>
</dbReference>
<evidence type="ECO:0000313" key="2">
    <source>
        <dbReference type="EMBL" id="CBW84899.1"/>
    </source>
</evidence>
<evidence type="ECO:0000313" key="3">
    <source>
        <dbReference type="Proteomes" id="UP000001286"/>
    </source>
</evidence>
<evidence type="ECO:0000256" key="1">
    <source>
        <dbReference type="SAM" id="SignalP"/>
    </source>
</evidence>
<reference evidence="2 3" key="1">
    <citation type="journal article" date="2011" name="J. Bacteriol.">
        <title>Complete genome sequence of the animal pathogen Listeria ivanovii, which provides insights into host specificities and evolution of the genus Listeria.</title>
        <authorList>
            <person name="Buchrieser C."/>
            <person name="Rusniok C."/>
            <person name="Garrido P."/>
            <person name="Hain T."/>
            <person name="Scortti M."/>
            <person name="Lampidis R."/>
            <person name="Karst U."/>
            <person name="Chakraborty T."/>
            <person name="Cossart P."/>
            <person name="Kreft J."/>
            <person name="Vazquez-Boland J.A."/>
            <person name="Goebel W."/>
            <person name="Glaser P."/>
        </authorList>
    </citation>
    <scope>NUCLEOTIDE SEQUENCE [LARGE SCALE GENOMIC DNA]</scope>
    <source>
        <strain evidence="3">ATCC BAA-678 / PAM 55</strain>
    </source>
</reference>
<gene>
    <name evidence="2" type="ordered locus">LIV_0422</name>
</gene>
<dbReference type="AlphaFoldDB" id="G2ZB95"/>